<reference evidence="2" key="1">
    <citation type="submission" date="2021-02" db="EMBL/GenBank/DDBJ databases">
        <title>First Annotated Genome of the Yellow-green Alga Tribonema minus.</title>
        <authorList>
            <person name="Mahan K.M."/>
        </authorList>
    </citation>
    <scope>NUCLEOTIDE SEQUENCE</scope>
    <source>
        <strain evidence="2">UTEX B ZZ1240</strain>
    </source>
</reference>
<evidence type="ECO:0000313" key="3">
    <source>
        <dbReference type="Proteomes" id="UP000664859"/>
    </source>
</evidence>
<evidence type="ECO:0000313" key="2">
    <source>
        <dbReference type="EMBL" id="KAG5178886.1"/>
    </source>
</evidence>
<protein>
    <submittedName>
        <fullName evidence="2">Uncharacterized protein</fullName>
    </submittedName>
</protein>
<feature type="compositionally biased region" description="Low complexity" evidence="1">
    <location>
        <begin position="224"/>
        <end position="239"/>
    </location>
</feature>
<feature type="region of interest" description="Disordered" evidence="1">
    <location>
        <begin position="940"/>
        <end position="1004"/>
    </location>
</feature>
<comment type="caution">
    <text evidence="2">The sequence shown here is derived from an EMBL/GenBank/DDBJ whole genome shotgun (WGS) entry which is preliminary data.</text>
</comment>
<proteinExistence type="predicted"/>
<dbReference type="AlphaFoldDB" id="A0A836CC96"/>
<keyword evidence="3" id="KW-1185">Reference proteome</keyword>
<organism evidence="2 3">
    <name type="scientific">Tribonema minus</name>
    <dbReference type="NCBI Taxonomy" id="303371"/>
    <lineage>
        <taxon>Eukaryota</taxon>
        <taxon>Sar</taxon>
        <taxon>Stramenopiles</taxon>
        <taxon>Ochrophyta</taxon>
        <taxon>PX clade</taxon>
        <taxon>Xanthophyceae</taxon>
        <taxon>Tribonematales</taxon>
        <taxon>Tribonemataceae</taxon>
        <taxon>Tribonema</taxon>
    </lineage>
</organism>
<feature type="region of interest" description="Disordered" evidence="1">
    <location>
        <begin position="208"/>
        <end position="252"/>
    </location>
</feature>
<feature type="region of interest" description="Disordered" evidence="1">
    <location>
        <begin position="94"/>
        <end position="115"/>
    </location>
</feature>
<dbReference type="EMBL" id="JAFCMP010000511">
    <property type="protein sequence ID" value="KAG5178886.1"/>
    <property type="molecule type" value="Genomic_DNA"/>
</dbReference>
<gene>
    <name evidence="2" type="ORF">JKP88DRAFT_350138</name>
</gene>
<feature type="region of interest" description="Disordered" evidence="1">
    <location>
        <begin position="127"/>
        <end position="149"/>
    </location>
</feature>
<accession>A0A836CC96</accession>
<name>A0A836CC96_9STRA</name>
<feature type="compositionally biased region" description="Low complexity" evidence="1">
    <location>
        <begin position="972"/>
        <end position="985"/>
    </location>
</feature>
<sequence>MRTGRRKRPAESADGELYLDDLGEVDGEAIRLVYEPLEDDDGYSFALLHKDARVPLPLAERVGEGFASALEQALNGKLEALLKHVRLRKRQLTTAQPALSSDTEPEPQKTAAAKAAAAAAAALEAAAPAGARAEQRRGSTGSSKSGAAARAPAAAPLLAAEGARPKAHLKALALLQSRAPAAAGVRRSVARPLPAEWQTFEEETAAVHAKNLKRKEPPPPPPQRAASAAADATSPLRSPSARRRRSCGPAQVAGAEAAAAAVAKEEEEEATTLRAVPPSPPLAVLVEEKRLGGKKLRAVQRHYHQHHQQQQQQDELVVRQAVAAVEETAAAAAQMAAGAAEQHYLSVFVHEFLQLVPIMDEAPLRAALVRTSSPKSPTSFDHGAAAAAAASFDDAAAWCAVAVGAALQGADDAHVRAYARRSAAAAAAAAHGGGGAQDTDAALLGRVRLQLLRSCVADCLGDAAGFAAETAAAGALWDRLAARARMGSQTVSAGDTAAAVRYLLRASQLRADSPSAWAAAVADAAGAAAAHVPPEEWDDARVDALLPPLPAALRALPAALLQPLQRRDARAFVVALQEALAASACSQLRGAAAPPGGDVLVHCVEAVQLALSLLTAAPQAAQCGVLLRTALSGWLGFFKLLVGDEDGALSALRAAVVDFEGLPGAARWPPAAHQLEVTALLLLRRGRAQEYRRLRAVHAAFARGRAPLPPAERCEPRRDACAHPLCRHVLLRAGALPAAAAGFGDHAEPRQLPSPPPQLQQPFLQQLLQMPFPMQSSADAQDGAGYDMDAAAVPWPQHQFHFGGDCSSGGGSSDALQQLLAPGALPPPPHAPLQRDAAAEYAYGARRCSLPAVPFGHAASSCGGIDADGCLSGEWRHSSSHYPGEQLGGTVRRASFEPIGSMDLCGSIEHLGAMERRSSFEPSSNVERCGSIGRCNSIEHLGNAGHRGGSEHPSSIQHRGSIERRGSAEHFASSARRTSATSSSSDMPQALLPPPPPLAGSGADDDFAFLAATADIFMGGEGPLDALDVTDAAFEPPSGDAMPLALDPQLFPYLDWG</sequence>
<evidence type="ECO:0000256" key="1">
    <source>
        <dbReference type="SAM" id="MobiDB-lite"/>
    </source>
</evidence>
<dbReference type="Proteomes" id="UP000664859">
    <property type="component" value="Unassembled WGS sequence"/>
</dbReference>